<organism evidence="1 2">
    <name type="scientific">Schizopora paradoxa</name>
    <dbReference type="NCBI Taxonomy" id="27342"/>
    <lineage>
        <taxon>Eukaryota</taxon>
        <taxon>Fungi</taxon>
        <taxon>Dikarya</taxon>
        <taxon>Basidiomycota</taxon>
        <taxon>Agaricomycotina</taxon>
        <taxon>Agaricomycetes</taxon>
        <taxon>Hymenochaetales</taxon>
        <taxon>Schizoporaceae</taxon>
        <taxon>Schizopora</taxon>
    </lineage>
</organism>
<keyword evidence="2" id="KW-1185">Reference proteome</keyword>
<dbReference type="Proteomes" id="UP000053477">
    <property type="component" value="Unassembled WGS sequence"/>
</dbReference>
<evidence type="ECO:0000313" key="1">
    <source>
        <dbReference type="EMBL" id="KLO14921.1"/>
    </source>
</evidence>
<dbReference type="EMBL" id="KQ085937">
    <property type="protein sequence ID" value="KLO14921.1"/>
    <property type="molecule type" value="Genomic_DNA"/>
</dbReference>
<evidence type="ECO:0000313" key="2">
    <source>
        <dbReference type="Proteomes" id="UP000053477"/>
    </source>
</evidence>
<proteinExistence type="predicted"/>
<protein>
    <recommendedName>
        <fullName evidence="3">F-box domain-containing protein</fullName>
    </recommendedName>
</protein>
<evidence type="ECO:0008006" key="3">
    <source>
        <dbReference type="Google" id="ProtNLM"/>
    </source>
</evidence>
<dbReference type="InParanoid" id="A0A0H2SDB5"/>
<name>A0A0H2SDB5_9AGAM</name>
<dbReference type="AlphaFoldDB" id="A0A0H2SDB5"/>
<sequence length="436" mass="49630">MSVSVLPPEIWRIIFSFATDFEHSSRNDNESRQCMNPCKTVPQDDATILAYRTVRFNTAKNLCLVSRQLHQTAIETLFEVVFVSSHRTACRLAKLLAQNDRLGNYIKQLFLTVDDNSTQSDTEQRIFKDSVISIVRGARRLEAFQINCGSSTPEWREFEENVVDSLPTPSNTRHFRWNSTGSSFLQSSGGSLTRFFHRAKNNLESIELTGFFPYPDISPGYSSSDKGEEERTYPALKRLKLSRFYHCDLALLGSWDITENLVCLEIGTIWSYIDSREASAPFFQSTHPNLRCIHIGQEAANICPSLAKNLLASAPKLEVMEYFVLGTWTSYIWDDAEHDNVQDLDISLSHSSNDRRSLFREGGIQRDQRLDLLQMHLVSASHCFPSLKHIRLRLIVTEGLGGSEFGDWFKESVCKILHPYSAVKIIPVITVRDEST</sequence>
<reference evidence="1 2" key="1">
    <citation type="submission" date="2015-04" db="EMBL/GenBank/DDBJ databases">
        <title>Complete genome sequence of Schizopora paradoxa KUC8140, a cosmopolitan wood degrader in East Asia.</title>
        <authorList>
            <consortium name="DOE Joint Genome Institute"/>
            <person name="Min B."/>
            <person name="Park H."/>
            <person name="Jang Y."/>
            <person name="Kim J.-J."/>
            <person name="Kim K.H."/>
            <person name="Pangilinan J."/>
            <person name="Lipzen A."/>
            <person name="Riley R."/>
            <person name="Grigoriev I.V."/>
            <person name="Spatafora J.W."/>
            <person name="Choi I.-G."/>
        </authorList>
    </citation>
    <scope>NUCLEOTIDE SEQUENCE [LARGE SCALE GENOMIC DNA]</scope>
    <source>
        <strain evidence="1 2">KUC8140</strain>
    </source>
</reference>
<dbReference type="OrthoDB" id="3256525at2759"/>
<accession>A0A0H2SDB5</accession>
<gene>
    <name evidence="1" type="ORF">SCHPADRAFT_927573</name>
</gene>